<evidence type="ECO:0000313" key="2">
    <source>
        <dbReference type="Proteomes" id="UP001464923"/>
    </source>
</evidence>
<gene>
    <name evidence="1" type="ORF">WHI96_27750</name>
</gene>
<comment type="caution">
    <text evidence="1">The sequence shown here is derived from an EMBL/GenBank/DDBJ whole genome shotgun (WGS) entry which is preliminary data.</text>
</comment>
<dbReference type="Proteomes" id="UP001464923">
    <property type="component" value="Unassembled WGS sequence"/>
</dbReference>
<organism evidence="1 2">
    <name type="scientific">Pseudonocardia tropica</name>
    <dbReference type="NCBI Taxonomy" id="681289"/>
    <lineage>
        <taxon>Bacteria</taxon>
        <taxon>Bacillati</taxon>
        <taxon>Actinomycetota</taxon>
        <taxon>Actinomycetes</taxon>
        <taxon>Pseudonocardiales</taxon>
        <taxon>Pseudonocardiaceae</taxon>
        <taxon>Pseudonocardia</taxon>
    </lineage>
</organism>
<name>A0ABV1K2Y7_9PSEU</name>
<keyword evidence="2" id="KW-1185">Reference proteome</keyword>
<accession>A0ABV1K2Y7</accession>
<dbReference type="EMBL" id="JBEDNP010000098">
    <property type="protein sequence ID" value="MEQ3542600.1"/>
    <property type="molecule type" value="Genomic_DNA"/>
</dbReference>
<protein>
    <recommendedName>
        <fullName evidence="3">DUF4177 domain-containing protein</fullName>
    </recommendedName>
</protein>
<evidence type="ECO:0000313" key="1">
    <source>
        <dbReference type="EMBL" id="MEQ3542600.1"/>
    </source>
</evidence>
<reference evidence="1 2" key="1">
    <citation type="submission" date="2024-03" db="EMBL/GenBank/DDBJ databases">
        <title>Draft genome sequence of Pseudonocardia tropica JCM 19149.</title>
        <authorList>
            <person name="Butdee W."/>
            <person name="Duangmal K."/>
        </authorList>
    </citation>
    <scope>NUCLEOTIDE SEQUENCE [LARGE SCALE GENOMIC DNA]</scope>
    <source>
        <strain evidence="1 2">JCM 19149</strain>
    </source>
</reference>
<evidence type="ECO:0008006" key="3">
    <source>
        <dbReference type="Google" id="ProtNLM"/>
    </source>
</evidence>
<dbReference type="RefSeq" id="WP_349302526.1">
    <property type="nucleotide sequence ID" value="NZ_JBEDNP010000098.1"/>
</dbReference>
<proteinExistence type="predicted"/>
<feature type="non-terminal residue" evidence="1">
    <location>
        <position position="1"/>
    </location>
</feature>
<sequence length="86" mass="9707">KLLVRRIDLGNRPSTRSFTLSRSRHAARQLTCSSIRLAKAQWLDNLNALGAEGWEVVSDTIIYGKGSNGMQWPVLLLKRRKQATTE</sequence>